<sequence length="466" mass="50045">MFGIGQGITKTQLLAEHIFHHSPDAYFLVQDGVITECNLAMEQILVAARQDIIGLSPAQLSPELQPDGQRSETAAQAHLSRCLNEGSDRFEWLHQDLAGRPLPILVTLLRATIDKKPSVVCFWQDISEIVRSRQELDVARRLENDRAAEQEAILTTFSAALAKLSDGSLDCVLEPIEGSSFDPLVQSFKSTISVLSSIIQNLKDSADRVSAVSAELSDTTNNLARRTEQQALAIELTAASLEDITVSVGQSVDRAGDAERLMREARARAEGSTQMIAETISAIQSIQRSSGEISNIISVIDGIAFQTNLLALNAGVEAARAGEAGKGFAVVAQEVRDLAQRSAGAAKEIKRLIENSSAQIVAGSELVTSTGAELHKIIDQVIRLSQHVDAIVSSTRKQSLAIGTVTTAISRIDTGVQQTAAMVEETAASAQQLAVQAETMRDTAQAFKHDGSRQSSHPRLQHAKMG</sequence>
<dbReference type="GO" id="GO:0004888">
    <property type="term" value="F:transmembrane signaling receptor activity"/>
    <property type="evidence" value="ECO:0007669"/>
    <property type="project" value="InterPro"/>
</dbReference>
<dbReference type="InterPro" id="IPR004090">
    <property type="entry name" value="Chemotax_Me-accpt_rcpt"/>
</dbReference>
<protein>
    <submittedName>
        <fullName evidence="6">Methyl-accepting chemotaxis protein</fullName>
    </submittedName>
</protein>
<evidence type="ECO:0000256" key="1">
    <source>
        <dbReference type="ARBA" id="ARBA00022500"/>
    </source>
</evidence>
<evidence type="ECO:0000313" key="7">
    <source>
        <dbReference type="Proteomes" id="UP001055460"/>
    </source>
</evidence>
<dbReference type="PRINTS" id="PR00260">
    <property type="entry name" value="CHEMTRNSDUCR"/>
</dbReference>
<evidence type="ECO:0000256" key="2">
    <source>
        <dbReference type="ARBA" id="ARBA00029447"/>
    </source>
</evidence>
<keyword evidence="3" id="KW-0807">Transducer</keyword>
<geneLocation type="plasmid" evidence="6 7">
    <name>pC</name>
</geneLocation>
<dbReference type="Gene3D" id="3.30.450.20">
    <property type="entry name" value="PAS domain"/>
    <property type="match status" value="1"/>
</dbReference>
<dbReference type="GO" id="GO:0006935">
    <property type="term" value="P:chemotaxis"/>
    <property type="evidence" value="ECO:0007669"/>
    <property type="project" value="UniProtKB-KW"/>
</dbReference>
<name>A0A9Q8YJF6_ENSAD</name>
<dbReference type="InterPro" id="IPR051310">
    <property type="entry name" value="MCP_chemotaxis"/>
</dbReference>
<feature type="domain" description="Methyl-accepting transducer" evidence="5">
    <location>
        <begin position="205"/>
        <end position="434"/>
    </location>
</feature>
<evidence type="ECO:0000259" key="5">
    <source>
        <dbReference type="PROSITE" id="PS50111"/>
    </source>
</evidence>
<dbReference type="SUPFAM" id="SSF58104">
    <property type="entry name" value="Methyl-accepting chemotaxis protein (MCP) signaling domain"/>
    <property type="match status" value="1"/>
</dbReference>
<dbReference type="InterPro" id="IPR000014">
    <property type="entry name" value="PAS"/>
</dbReference>
<dbReference type="Pfam" id="PF13426">
    <property type="entry name" value="PAS_9"/>
    <property type="match status" value="1"/>
</dbReference>
<reference evidence="6" key="1">
    <citation type="submission" date="2022-06" db="EMBL/GenBank/DDBJ databases">
        <title>Physiological and biochemical characterization and genomic elucidation of a strain of the genus Ensifer adhaerens M8 that combines arsenic oxidation and chromium reduction.</title>
        <authorList>
            <person name="Li X."/>
            <person name="Yu c."/>
        </authorList>
    </citation>
    <scope>NUCLEOTIDE SEQUENCE</scope>
    <source>
        <strain evidence="6">M8</strain>
        <plasmid evidence="6">pC</plasmid>
    </source>
</reference>
<keyword evidence="6" id="KW-0614">Plasmid</keyword>
<evidence type="ECO:0000256" key="3">
    <source>
        <dbReference type="PROSITE-ProRule" id="PRU00284"/>
    </source>
</evidence>
<dbReference type="InterPro" id="IPR004089">
    <property type="entry name" value="MCPsignal_dom"/>
</dbReference>
<dbReference type="EMBL" id="CP098810">
    <property type="protein sequence ID" value="USJ28519.1"/>
    <property type="molecule type" value="Genomic_DNA"/>
</dbReference>
<dbReference type="Gene3D" id="1.10.287.950">
    <property type="entry name" value="Methyl-accepting chemotaxis protein"/>
    <property type="match status" value="1"/>
</dbReference>
<dbReference type="RefSeq" id="WP_252161587.1">
    <property type="nucleotide sequence ID" value="NZ_CP098810.1"/>
</dbReference>
<dbReference type="SMART" id="SM00283">
    <property type="entry name" value="MA"/>
    <property type="match status" value="1"/>
</dbReference>
<evidence type="ECO:0000256" key="4">
    <source>
        <dbReference type="SAM" id="MobiDB-lite"/>
    </source>
</evidence>
<organism evidence="6 7">
    <name type="scientific">Ensifer adhaerens</name>
    <name type="common">Sinorhizobium morelense</name>
    <dbReference type="NCBI Taxonomy" id="106592"/>
    <lineage>
        <taxon>Bacteria</taxon>
        <taxon>Pseudomonadati</taxon>
        <taxon>Pseudomonadota</taxon>
        <taxon>Alphaproteobacteria</taxon>
        <taxon>Hyphomicrobiales</taxon>
        <taxon>Rhizobiaceae</taxon>
        <taxon>Sinorhizobium/Ensifer group</taxon>
        <taxon>Ensifer</taxon>
    </lineage>
</organism>
<dbReference type="GO" id="GO:0016020">
    <property type="term" value="C:membrane"/>
    <property type="evidence" value="ECO:0007669"/>
    <property type="project" value="InterPro"/>
</dbReference>
<accession>A0A9Q8YJF6</accession>
<dbReference type="PANTHER" id="PTHR43531">
    <property type="entry name" value="PROTEIN ICFG"/>
    <property type="match status" value="1"/>
</dbReference>
<evidence type="ECO:0000313" key="6">
    <source>
        <dbReference type="EMBL" id="USJ28519.1"/>
    </source>
</evidence>
<dbReference type="PANTHER" id="PTHR43531:SF11">
    <property type="entry name" value="METHYL-ACCEPTING CHEMOTAXIS PROTEIN 3"/>
    <property type="match status" value="1"/>
</dbReference>
<dbReference type="SUPFAM" id="SSF55785">
    <property type="entry name" value="PYP-like sensor domain (PAS domain)"/>
    <property type="match status" value="1"/>
</dbReference>
<dbReference type="PROSITE" id="PS50111">
    <property type="entry name" value="CHEMOTAXIS_TRANSDUC_2"/>
    <property type="match status" value="1"/>
</dbReference>
<dbReference type="Pfam" id="PF00015">
    <property type="entry name" value="MCPsignal"/>
    <property type="match status" value="1"/>
</dbReference>
<dbReference type="AlphaFoldDB" id="A0A9Q8YJF6"/>
<dbReference type="Proteomes" id="UP001055460">
    <property type="component" value="Plasmid pC"/>
</dbReference>
<gene>
    <name evidence="6" type="ORF">NE863_35235</name>
</gene>
<dbReference type="GO" id="GO:0007165">
    <property type="term" value="P:signal transduction"/>
    <property type="evidence" value="ECO:0007669"/>
    <property type="project" value="UniProtKB-KW"/>
</dbReference>
<dbReference type="InterPro" id="IPR035965">
    <property type="entry name" value="PAS-like_dom_sf"/>
</dbReference>
<comment type="similarity">
    <text evidence="2">Belongs to the methyl-accepting chemotaxis (MCP) protein family.</text>
</comment>
<proteinExistence type="inferred from homology"/>
<dbReference type="CDD" id="cd11386">
    <property type="entry name" value="MCP_signal"/>
    <property type="match status" value="1"/>
</dbReference>
<dbReference type="CDD" id="cd00130">
    <property type="entry name" value="PAS"/>
    <property type="match status" value="1"/>
</dbReference>
<feature type="region of interest" description="Disordered" evidence="4">
    <location>
        <begin position="447"/>
        <end position="466"/>
    </location>
</feature>
<keyword evidence="1" id="KW-0145">Chemotaxis</keyword>
<dbReference type="NCBIfam" id="TIGR00229">
    <property type="entry name" value="sensory_box"/>
    <property type="match status" value="1"/>
</dbReference>